<reference evidence="7" key="2">
    <citation type="submission" date="2025-08" db="UniProtKB">
        <authorList>
            <consortium name="Ensembl"/>
        </authorList>
    </citation>
    <scope>IDENTIFICATION</scope>
</reference>
<dbReference type="InterPro" id="IPR013083">
    <property type="entry name" value="Znf_RING/FYVE/PHD"/>
</dbReference>
<dbReference type="InterPro" id="IPR000315">
    <property type="entry name" value="Znf_B-box"/>
</dbReference>
<dbReference type="GO" id="GO:0008270">
    <property type="term" value="F:zinc ion binding"/>
    <property type="evidence" value="ECO:0007669"/>
    <property type="project" value="UniProtKB-KW"/>
</dbReference>
<dbReference type="InterPro" id="IPR058030">
    <property type="entry name" value="TRIM8/14/16/25/29/45/65_CC"/>
</dbReference>
<evidence type="ECO:0000256" key="1">
    <source>
        <dbReference type="ARBA" id="ARBA00022723"/>
    </source>
</evidence>
<reference evidence="7 8" key="1">
    <citation type="submission" date="2020-02" db="EMBL/GenBank/DDBJ databases">
        <title>Esox lucius (northern pike) genome, fEsoLuc1, primary haplotype.</title>
        <authorList>
            <person name="Myers G."/>
            <person name="Karagic N."/>
            <person name="Meyer A."/>
            <person name="Pippel M."/>
            <person name="Reichard M."/>
            <person name="Winkler S."/>
            <person name="Tracey A."/>
            <person name="Sims Y."/>
            <person name="Howe K."/>
            <person name="Rhie A."/>
            <person name="Formenti G."/>
            <person name="Durbin R."/>
            <person name="Fedrigo O."/>
            <person name="Jarvis E.D."/>
        </authorList>
    </citation>
    <scope>NUCLEOTIDE SEQUENCE [LARGE SCALE GENOMIC DNA]</scope>
</reference>
<dbReference type="InterPro" id="IPR001841">
    <property type="entry name" value="Znf_RING"/>
</dbReference>
<dbReference type="SMART" id="SM00543">
    <property type="entry name" value="MIF4G"/>
    <property type="match status" value="1"/>
</dbReference>
<dbReference type="CDD" id="cd19769">
    <property type="entry name" value="Bbox2_TRIM16-like"/>
    <property type="match status" value="1"/>
</dbReference>
<organism evidence="7 8">
    <name type="scientific">Esox lucius</name>
    <name type="common">Northern pike</name>
    <dbReference type="NCBI Taxonomy" id="8010"/>
    <lineage>
        <taxon>Eukaryota</taxon>
        <taxon>Metazoa</taxon>
        <taxon>Chordata</taxon>
        <taxon>Craniata</taxon>
        <taxon>Vertebrata</taxon>
        <taxon>Euteleostomi</taxon>
        <taxon>Actinopterygii</taxon>
        <taxon>Neopterygii</taxon>
        <taxon>Teleostei</taxon>
        <taxon>Protacanthopterygii</taxon>
        <taxon>Esociformes</taxon>
        <taxon>Esocidae</taxon>
        <taxon>Esox</taxon>
    </lineage>
</organism>
<dbReference type="PANTHER" id="PTHR25465:SF5">
    <property type="entry name" value="E3 UBIQUITIN_ISG15 LIGASE TRIM25-RELATED"/>
    <property type="match status" value="1"/>
</dbReference>
<dbReference type="Pfam" id="PF15227">
    <property type="entry name" value="zf-C3HC4_4"/>
    <property type="match status" value="1"/>
</dbReference>
<evidence type="ECO:0000259" key="5">
    <source>
        <dbReference type="PROSITE" id="PS50089"/>
    </source>
</evidence>
<evidence type="ECO:0000313" key="7">
    <source>
        <dbReference type="Ensembl" id="ENSELUP00000089302.1"/>
    </source>
</evidence>
<dbReference type="PANTHER" id="PTHR25465">
    <property type="entry name" value="B-BOX DOMAIN CONTAINING"/>
    <property type="match status" value="1"/>
</dbReference>
<dbReference type="Gene3D" id="3.30.40.10">
    <property type="entry name" value="Zinc/RING finger domain, C3HC4 (zinc finger)"/>
    <property type="match status" value="1"/>
</dbReference>
<dbReference type="GO" id="GO:0003723">
    <property type="term" value="F:RNA binding"/>
    <property type="evidence" value="ECO:0007669"/>
    <property type="project" value="InterPro"/>
</dbReference>
<name>A0AAY5KS21_ESOLU</name>
<keyword evidence="3" id="KW-0862">Zinc</keyword>
<dbReference type="AlphaFoldDB" id="A0AAY5KS21"/>
<dbReference type="Pfam" id="PF02854">
    <property type="entry name" value="MIF4G"/>
    <property type="match status" value="1"/>
</dbReference>
<evidence type="ECO:0000256" key="4">
    <source>
        <dbReference type="PROSITE-ProRule" id="PRU00024"/>
    </source>
</evidence>
<dbReference type="PROSITE" id="PS50119">
    <property type="entry name" value="ZF_BBOX"/>
    <property type="match status" value="1"/>
</dbReference>
<dbReference type="SUPFAM" id="SSF57850">
    <property type="entry name" value="RING/U-box"/>
    <property type="match status" value="1"/>
</dbReference>
<accession>A0AAY5KS21</accession>
<dbReference type="SUPFAM" id="SSF57845">
    <property type="entry name" value="B-box zinc-binding domain"/>
    <property type="match status" value="1"/>
</dbReference>
<evidence type="ECO:0000256" key="3">
    <source>
        <dbReference type="ARBA" id="ARBA00022833"/>
    </source>
</evidence>
<dbReference type="Gene3D" id="3.30.160.60">
    <property type="entry name" value="Classic Zinc Finger"/>
    <property type="match status" value="1"/>
</dbReference>
<dbReference type="Proteomes" id="UP000265140">
    <property type="component" value="Chromosome 21"/>
</dbReference>
<feature type="domain" description="RING-type" evidence="5">
    <location>
        <begin position="15"/>
        <end position="58"/>
    </location>
</feature>
<dbReference type="InterPro" id="IPR016024">
    <property type="entry name" value="ARM-type_fold"/>
</dbReference>
<dbReference type="Ensembl" id="ENSELUT00000097461.1">
    <property type="protein sequence ID" value="ENSELUP00000089302.1"/>
    <property type="gene ID" value="ENSELUG00000038965.1"/>
</dbReference>
<proteinExistence type="predicted"/>
<dbReference type="Gene3D" id="1.25.40.180">
    <property type="match status" value="1"/>
</dbReference>
<dbReference type="InterPro" id="IPR051051">
    <property type="entry name" value="E3_ubiq-ligase_TRIM/RNF"/>
</dbReference>
<dbReference type="SMART" id="SM00336">
    <property type="entry name" value="BBOX"/>
    <property type="match status" value="1"/>
</dbReference>
<evidence type="ECO:0000256" key="2">
    <source>
        <dbReference type="ARBA" id="ARBA00022771"/>
    </source>
</evidence>
<keyword evidence="8" id="KW-1185">Reference proteome</keyword>
<dbReference type="Pfam" id="PF00643">
    <property type="entry name" value="zf-B_box"/>
    <property type="match status" value="1"/>
</dbReference>
<dbReference type="Pfam" id="PF25600">
    <property type="entry name" value="TRIM_CC"/>
    <property type="match status" value="1"/>
</dbReference>
<dbReference type="InterPro" id="IPR017907">
    <property type="entry name" value="Znf_RING_CS"/>
</dbReference>
<keyword evidence="2 4" id="KW-0863">Zinc-finger</keyword>
<keyword evidence="1" id="KW-0479">Metal-binding</keyword>
<protein>
    <recommendedName>
        <fullName evidence="9">RING-type domain-containing protein</fullName>
    </recommendedName>
</protein>
<dbReference type="InterPro" id="IPR003890">
    <property type="entry name" value="MIF4G-like_typ-3"/>
</dbReference>
<dbReference type="SMART" id="SM00184">
    <property type="entry name" value="RING"/>
    <property type="match status" value="1"/>
</dbReference>
<reference evidence="7" key="3">
    <citation type="submission" date="2025-09" db="UniProtKB">
        <authorList>
            <consortium name="Ensembl"/>
        </authorList>
    </citation>
    <scope>IDENTIFICATION</scope>
</reference>
<evidence type="ECO:0008006" key="9">
    <source>
        <dbReference type="Google" id="ProtNLM"/>
    </source>
</evidence>
<sequence>MAEANISEYLDELSCSICLDLLKDPVTIPCGHSYCIFCIKSHWDLDDGQRVFSCPQCRQSFTPRPVLNRNTMLAKVVGKLENSAQEVSYAGPGEVPCDICTGRKLRAVKSCLVCLVSYCETHIQPHYEATALKKHNLCQASKQLKDRICPHHDKLLEIYCCTDQHGICYQCAINQHRSHDTVEAPTERAKKQEQLENVQSECQQKMKEREIVMLELTKMMESVKVSAKAAVVESERMFTELITYIERTGCTLREMIKAKEKAMVKETEGLLQMLRKDNTELQIIYNNIALLTQTEDHIHFLQNCHSFITPLGFVDIPSVPVGHQVYFEKCKMSTSTLKRQLQDICSEELVNISETDTSEYFGLQESKEPYLVFGLKESMEAEDPETNELFVRIGDILEQLSPKTFQQLMGMVTTFSIDTEDKLKGIADLIFERAIAHPALSEVYANMCRCIMGLKVPKSCNSKETLNFRKLLLNRCQKEFENFKRFEGQENELDHTIKEKSQRRLSKQQEEAMFCRRYIGIIKFICELFRVKMLTEAIIYNCIQKLFNNGDETSLEGLCTLFSKIGKDLDDDKRKSKMDVYYRKMKVIIERSSASSRILYMLQDVVDLRKTY</sequence>
<dbReference type="PROSITE" id="PS50089">
    <property type="entry name" value="ZF_RING_2"/>
    <property type="match status" value="1"/>
</dbReference>
<feature type="domain" description="B box-type" evidence="6">
    <location>
        <begin position="144"/>
        <end position="184"/>
    </location>
</feature>
<dbReference type="PROSITE" id="PS00518">
    <property type="entry name" value="ZF_RING_1"/>
    <property type="match status" value="1"/>
</dbReference>
<dbReference type="SUPFAM" id="SSF48371">
    <property type="entry name" value="ARM repeat"/>
    <property type="match status" value="1"/>
</dbReference>
<dbReference type="GeneTree" id="ENSGT01150000286931"/>
<dbReference type="Gene3D" id="4.10.830.40">
    <property type="match status" value="1"/>
</dbReference>
<evidence type="ECO:0000313" key="8">
    <source>
        <dbReference type="Proteomes" id="UP000265140"/>
    </source>
</evidence>
<evidence type="ECO:0000259" key="6">
    <source>
        <dbReference type="PROSITE" id="PS50119"/>
    </source>
</evidence>